<evidence type="ECO:0000313" key="2">
    <source>
        <dbReference type="Proteomes" id="UP001439984"/>
    </source>
</evidence>
<evidence type="ECO:0000313" key="1">
    <source>
        <dbReference type="EMBL" id="MEQ2687772.1"/>
    </source>
</evidence>
<name>A0ABV1ILR0_9FIRM</name>
<proteinExistence type="predicted"/>
<reference evidence="1 2" key="1">
    <citation type="submission" date="2024-04" db="EMBL/GenBank/DDBJ databases">
        <title>Human intestinal bacterial collection.</title>
        <authorList>
            <person name="Pauvert C."/>
            <person name="Hitch T.C.A."/>
            <person name="Clavel T."/>
        </authorList>
    </citation>
    <scope>NUCLEOTIDE SEQUENCE [LARGE SCALE GENOMIC DNA]</scope>
    <source>
        <strain evidence="1 2">CLA-AA-H236</strain>
    </source>
</reference>
<protein>
    <submittedName>
        <fullName evidence="1">Uncharacterized protein</fullName>
    </submittedName>
</protein>
<sequence>MPEPYESIDFCYMTEYRTMLREAVIRGMPDNYKGPAQNPYTVSLVQPGVGHGNGYTLDEYDDDFFARFTRQEEPRDRKLVFRCTKSELDAIKRYANIIDIKFTEEEIHHA</sequence>
<dbReference type="RefSeq" id="WP_227623324.1">
    <property type="nucleotide sequence ID" value="NZ_JBBNIB010000106.1"/>
</dbReference>
<accession>A0ABV1ILR0</accession>
<gene>
    <name evidence="1" type="ORF">AAAU72_06215</name>
</gene>
<dbReference type="Proteomes" id="UP001439984">
    <property type="component" value="Unassembled WGS sequence"/>
</dbReference>
<keyword evidence="2" id="KW-1185">Reference proteome</keyword>
<dbReference type="EMBL" id="JBBNIB010000106">
    <property type="protein sequence ID" value="MEQ2687772.1"/>
    <property type="molecule type" value="Genomic_DNA"/>
</dbReference>
<comment type="caution">
    <text evidence="1">The sequence shown here is derived from an EMBL/GenBank/DDBJ whole genome shotgun (WGS) entry which is preliminary data.</text>
</comment>
<organism evidence="1 2">
    <name type="scientific">Faecalibacterium longum</name>
    <dbReference type="NCBI Taxonomy" id="1851428"/>
    <lineage>
        <taxon>Bacteria</taxon>
        <taxon>Bacillati</taxon>
        <taxon>Bacillota</taxon>
        <taxon>Clostridia</taxon>
        <taxon>Eubacteriales</taxon>
        <taxon>Oscillospiraceae</taxon>
        <taxon>Faecalibacterium</taxon>
    </lineage>
</organism>